<feature type="compositionally biased region" description="Basic and acidic residues" evidence="1">
    <location>
        <begin position="116"/>
        <end position="132"/>
    </location>
</feature>
<dbReference type="RefSeq" id="WP_377353794.1">
    <property type="nucleotide sequence ID" value="NZ_JBHTLQ010000026.1"/>
</dbReference>
<gene>
    <name evidence="2" type="ORF">ACFQ27_12295</name>
</gene>
<evidence type="ECO:0000313" key="3">
    <source>
        <dbReference type="Proteomes" id="UP001597216"/>
    </source>
</evidence>
<organism evidence="2 3">
    <name type="scientific">Phenylobacterium conjunctum</name>
    <dbReference type="NCBI Taxonomy" id="1298959"/>
    <lineage>
        <taxon>Bacteria</taxon>
        <taxon>Pseudomonadati</taxon>
        <taxon>Pseudomonadota</taxon>
        <taxon>Alphaproteobacteria</taxon>
        <taxon>Caulobacterales</taxon>
        <taxon>Caulobacteraceae</taxon>
        <taxon>Phenylobacterium</taxon>
    </lineage>
</organism>
<dbReference type="Pfam" id="PF10387">
    <property type="entry name" value="DUF2442"/>
    <property type="match status" value="1"/>
</dbReference>
<dbReference type="Proteomes" id="UP001597216">
    <property type="component" value="Unassembled WGS sequence"/>
</dbReference>
<proteinExistence type="predicted"/>
<dbReference type="EMBL" id="JBHTLQ010000026">
    <property type="protein sequence ID" value="MFD1191361.1"/>
    <property type="molecule type" value="Genomic_DNA"/>
</dbReference>
<feature type="region of interest" description="Disordered" evidence="1">
    <location>
        <begin position="112"/>
        <end position="132"/>
    </location>
</feature>
<dbReference type="Gene3D" id="3.30.2020.40">
    <property type="entry name" value="Uncharacterised protein PF10387, DUF2442"/>
    <property type="match status" value="1"/>
</dbReference>
<sequence>MAEFKPVDAAAFEQAARRGRQASSTPRATSARFDRRTQKVVIKLNTGIEFAFDPRLAAGLNDASPDDLVGVTVEGMGSTLHFPRLDADFTVSRLLEGFLGPLDWTRREARALASRENGKRGGRPKREAAATS</sequence>
<name>A0ABW3T382_9CAUL</name>
<comment type="caution">
    <text evidence="2">The sequence shown here is derived from an EMBL/GenBank/DDBJ whole genome shotgun (WGS) entry which is preliminary data.</text>
</comment>
<keyword evidence="3" id="KW-1185">Reference proteome</keyword>
<reference evidence="3" key="1">
    <citation type="journal article" date="2019" name="Int. J. Syst. Evol. Microbiol.">
        <title>The Global Catalogue of Microorganisms (GCM) 10K type strain sequencing project: providing services to taxonomists for standard genome sequencing and annotation.</title>
        <authorList>
            <consortium name="The Broad Institute Genomics Platform"/>
            <consortium name="The Broad Institute Genome Sequencing Center for Infectious Disease"/>
            <person name="Wu L."/>
            <person name="Ma J."/>
        </authorList>
    </citation>
    <scope>NUCLEOTIDE SEQUENCE [LARGE SCALE GENOMIC DNA]</scope>
    <source>
        <strain evidence="3">CCUG 55074</strain>
    </source>
</reference>
<feature type="region of interest" description="Disordered" evidence="1">
    <location>
        <begin position="13"/>
        <end position="32"/>
    </location>
</feature>
<accession>A0ABW3T382</accession>
<evidence type="ECO:0000313" key="2">
    <source>
        <dbReference type="EMBL" id="MFD1191361.1"/>
    </source>
</evidence>
<evidence type="ECO:0000256" key="1">
    <source>
        <dbReference type="SAM" id="MobiDB-lite"/>
    </source>
</evidence>
<protein>
    <submittedName>
        <fullName evidence="2">DUF2442 domain-containing protein</fullName>
    </submittedName>
</protein>
<dbReference type="InterPro" id="IPR018841">
    <property type="entry name" value="DUF2442"/>
</dbReference>